<feature type="region of interest" description="Disordered" evidence="1">
    <location>
        <begin position="211"/>
        <end position="237"/>
    </location>
</feature>
<comment type="caution">
    <text evidence="2">The sequence shown here is derived from an EMBL/GenBank/DDBJ whole genome shotgun (WGS) entry which is preliminary data.</text>
</comment>
<accession>A0ABR2ZQQ9</accession>
<gene>
    <name evidence="2" type="ORF">AAF712_009090</name>
</gene>
<evidence type="ECO:0000313" key="3">
    <source>
        <dbReference type="Proteomes" id="UP001437256"/>
    </source>
</evidence>
<feature type="region of interest" description="Disordered" evidence="1">
    <location>
        <begin position="1"/>
        <end position="22"/>
    </location>
</feature>
<dbReference type="PANTHER" id="PTHR31138:SF1">
    <property type="entry name" value="PDZ DOMAIN-CONTAINING PROTEIN"/>
    <property type="match status" value="1"/>
</dbReference>
<dbReference type="Proteomes" id="UP001437256">
    <property type="component" value="Unassembled WGS sequence"/>
</dbReference>
<proteinExistence type="predicted"/>
<feature type="region of interest" description="Disordered" evidence="1">
    <location>
        <begin position="686"/>
        <end position="706"/>
    </location>
</feature>
<protein>
    <submittedName>
        <fullName evidence="2">Uncharacterized protein</fullName>
    </submittedName>
</protein>
<dbReference type="PANTHER" id="PTHR31138">
    <property type="entry name" value="CHROMOSOME 19, WHOLE GENOME SHOTGUN SEQUENCE"/>
    <property type="match status" value="1"/>
</dbReference>
<organism evidence="2 3">
    <name type="scientific">Marasmius tenuissimus</name>
    <dbReference type="NCBI Taxonomy" id="585030"/>
    <lineage>
        <taxon>Eukaryota</taxon>
        <taxon>Fungi</taxon>
        <taxon>Dikarya</taxon>
        <taxon>Basidiomycota</taxon>
        <taxon>Agaricomycotina</taxon>
        <taxon>Agaricomycetes</taxon>
        <taxon>Agaricomycetidae</taxon>
        <taxon>Agaricales</taxon>
        <taxon>Marasmiineae</taxon>
        <taxon>Marasmiaceae</taxon>
        <taxon>Marasmius</taxon>
    </lineage>
</organism>
<feature type="region of interest" description="Disordered" evidence="1">
    <location>
        <begin position="992"/>
        <end position="1049"/>
    </location>
</feature>
<keyword evidence="3" id="KW-1185">Reference proteome</keyword>
<feature type="region of interest" description="Disordered" evidence="1">
    <location>
        <begin position="1145"/>
        <end position="1166"/>
    </location>
</feature>
<dbReference type="EMBL" id="JBBXMP010000069">
    <property type="protein sequence ID" value="KAL0064022.1"/>
    <property type="molecule type" value="Genomic_DNA"/>
</dbReference>
<feature type="region of interest" description="Disordered" evidence="1">
    <location>
        <begin position="489"/>
        <end position="508"/>
    </location>
</feature>
<evidence type="ECO:0000313" key="2">
    <source>
        <dbReference type="EMBL" id="KAL0064022.1"/>
    </source>
</evidence>
<feature type="compositionally biased region" description="Basic and acidic residues" evidence="1">
    <location>
        <begin position="218"/>
        <end position="231"/>
    </location>
</feature>
<feature type="compositionally biased region" description="Basic and acidic residues" evidence="1">
    <location>
        <begin position="1146"/>
        <end position="1166"/>
    </location>
</feature>
<reference evidence="2 3" key="1">
    <citation type="submission" date="2024-05" db="EMBL/GenBank/DDBJ databases">
        <title>A draft genome resource for the thread blight pathogen Marasmius tenuissimus strain MS-2.</title>
        <authorList>
            <person name="Yulfo-Soto G.E."/>
            <person name="Baruah I.K."/>
            <person name="Amoako-Attah I."/>
            <person name="Bukari Y."/>
            <person name="Meinhardt L.W."/>
            <person name="Bailey B.A."/>
            <person name="Cohen S.P."/>
        </authorList>
    </citation>
    <scope>NUCLEOTIDE SEQUENCE [LARGE SCALE GENOMIC DNA]</scope>
    <source>
        <strain evidence="2 3">MS-2</strain>
    </source>
</reference>
<evidence type="ECO:0000256" key="1">
    <source>
        <dbReference type="SAM" id="MobiDB-lite"/>
    </source>
</evidence>
<feature type="region of interest" description="Disordered" evidence="1">
    <location>
        <begin position="415"/>
        <end position="445"/>
    </location>
</feature>
<name>A0ABR2ZQQ9_9AGAR</name>
<feature type="region of interest" description="Disordered" evidence="1">
    <location>
        <begin position="764"/>
        <end position="796"/>
    </location>
</feature>
<feature type="compositionally biased region" description="Polar residues" evidence="1">
    <location>
        <begin position="768"/>
        <end position="796"/>
    </location>
</feature>
<sequence>MRESPPTSNSETEPLLGQSTASAEATARERFYSYETRWACTVDALTKHGKLPSQEQANKILKGLATTLNGLDANKGRKGTITNEARVLLVDLKETVDALERWGEEKNYDSKLQNMIHNLRLLSQSPSISESLYSLLPSLSSSVTLRTILLNALLILTYNITRRVSSVASTVESVAQTVETAMEKADTVVRGVEEVAQGIELAAGGALDGVAASSTAQEGHRGKEKEKEAHEAVNSVEEGVRRVEEGVTQMAGGAVKESEPVNLNEAERRKLVIDTLREALVSAHQTHPGDNALDALRGMLTLGEGYIRSATSQLPQRPPRVPSPTFKVKVTPTLEPELPSSLRDTFSALSTDPFLSTSTATKDRDDHDPDDQELLWLRDLESRILADLKVMLERVAGDRSVDGLVDRFKQVVQDVSTRPDEAQEGANEDGSSTGKEKAVQDDQSTQHLLQSTFTILRRAAEDASYVEQGSEEGFTKDMDALAEEWGSLIDEEDEEDGERTPRQARQQIEKERDHLRIFVRELSSFLNSLENDKTTQRLVRAFRHLQDDFTGYLYSSNTDVASTAARIGAQQLHLNLIRDVIGYIVPKIIGNAITFSSPHSSSQSFTLPLPLPRVELKAPQTGVVEGVVDMRGMVVDVSVQDEHKRRSRPWWRFWNRDKDREEEYWWGDRIRDSRLEDSFYSTASISGSMGESAGGDEGGDGDHEHDSWLAQFLTPTSVRVKRSEEIVIDFSSSLEIVDEDQRALEVERDRGYQVNGEEIDERTPLLHHSTSASSGTGLQKTNTHKSQIETSTRTTSRAHITIDGLFVELPPSPVHQSRLRHRDHTETERTISFENISFYVDYVLWKVLGYRDEGIVDLDVTFRSTNADGGSGTAGVVEMDVEFDLGSSSAGDDDVGPPTKPIQIHSLVLSLPSADILDLDLSLSSNRHPLLTSLLLEPIAIPLAKWAMRKEVERAAGETLRVVLEEAGNRAVVLSQVLGGYGGKGWWDVIMGGGSGSHSDDDKGSDEEETQTKTDVDVGLRGIDVRITSPTDDQEESQSHEPEGGVETEPQLEIAVGIAPQIIDSSKAAPEQPVHLDIERAIDQTAQEVSNDVRDEVQEVVEEAAAVTGTVRGILKGAKGGVKGNGGNGTCRKQVRYQESGSFIARKGEGSEPGEEPWRSDVFDYW</sequence>